<dbReference type="PANTHER" id="PTHR12231">
    <property type="entry name" value="CTX-RELATED TYPE I TRANSMEMBRANE PROTEIN"/>
    <property type="match status" value="1"/>
</dbReference>
<evidence type="ECO:0000256" key="2">
    <source>
        <dbReference type="ARBA" id="ARBA00022737"/>
    </source>
</evidence>
<dbReference type="CDD" id="cd00096">
    <property type="entry name" value="Ig"/>
    <property type="match status" value="3"/>
</dbReference>
<dbReference type="SUPFAM" id="SSF48726">
    <property type="entry name" value="Immunoglobulin"/>
    <property type="match status" value="4"/>
</dbReference>
<evidence type="ECO:0000256" key="3">
    <source>
        <dbReference type="ARBA" id="ARBA00023157"/>
    </source>
</evidence>
<dbReference type="SUPFAM" id="SSF49265">
    <property type="entry name" value="Fibronectin type III"/>
    <property type="match status" value="1"/>
</dbReference>
<evidence type="ECO:0000256" key="1">
    <source>
        <dbReference type="ARBA" id="ARBA00022729"/>
    </source>
</evidence>
<dbReference type="PROSITE" id="PS50835">
    <property type="entry name" value="IG_LIKE"/>
    <property type="match status" value="4"/>
</dbReference>
<feature type="transmembrane region" description="Helical" evidence="5">
    <location>
        <begin position="523"/>
        <end position="546"/>
    </location>
</feature>
<dbReference type="AlphaFoldDB" id="A0A914ERK3"/>
<keyword evidence="3" id="KW-1015">Disulfide bond</keyword>
<keyword evidence="7" id="KW-1185">Reference proteome</keyword>
<accession>A0A914ERK3</accession>
<dbReference type="WBParaSite" id="ACRNAN_scaffold9677.g13498.t1">
    <property type="protein sequence ID" value="ACRNAN_scaffold9677.g13498.t1"/>
    <property type="gene ID" value="ACRNAN_scaffold9677.g13498"/>
</dbReference>
<dbReference type="InterPro" id="IPR036179">
    <property type="entry name" value="Ig-like_dom_sf"/>
</dbReference>
<dbReference type="Gene3D" id="2.60.40.10">
    <property type="entry name" value="Immunoglobulins"/>
    <property type="match status" value="5"/>
</dbReference>
<dbReference type="InterPro" id="IPR003961">
    <property type="entry name" value="FN3_dom"/>
</dbReference>
<feature type="domain" description="Ig-like" evidence="6">
    <location>
        <begin position="213"/>
        <end position="299"/>
    </location>
</feature>
<name>A0A914ERK3_9BILA</name>
<dbReference type="PIRSF" id="PIRSF000615">
    <property type="entry name" value="TyrPK_CSF1-R"/>
    <property type="match status" value="1"/>
</dbReference>
<dbReference type="InterPro" id="IPR013783">
    <property type="entry name" value="Ig-like_fold"/>
</dbReference>
<keyword evidence="2" id="KW-0677">Repeat</keyword>
<sequence>MGDHPKLPIAHGIIHTTHRPWHHPLGVGAKFVNTPIEQYAVNGTQARIQCNVAGDDVTIEWLKNGAVIKENWKYSTENEGQILIITMYYARDSGVYQCRWNQDSKHGILDIRVTTYERPAILRFDPVKTAFEGQDLEMKCIANGKPAPSVRFYKMTDDKVGIQSDYYNDTKNGSLILYDVRVSDAGWYLCEAEGLSHFDKDSRMIHIDVMGKPKIYLIKEEVAKSGENVTLQCQFHGDGRFYARWIKNDEIKAQKVFSASNKTQSLNLTLTNVGYEDMGVYQCEVSNDAGTVANSTLLYVNVPPTIINKAHRNFFVVPPTNVTLSCGAVAYPVPTWNWYFSNETTTKLDLKNSTYVKITVTENGGSKLNISGFLADRLGNYTCEARNANGNDSAIISLIKKVPPSVPSLKCSVGKTTDSLLCVDNNALNGTTVDSPRSYIVYYVEEKASASSADCCSNGTTLKNCLADRQNVTNNLGHLWIYNMKPTMKYILQVVAENEAGESEVSECIWVATAASTSTPLSLVAIILYVIAVVALILLIDLLCCLERGKGMFAALYRRYYRRSNDQTLPTDYVEESQSGQNPIIEEQEVVYESNVVRTGSNSALKSPVL</sequence>
<evidence type="ECO:0000259" key="6">
    <source>
        <dbReference type="PROSITE" id="PS50835"/>
    </source>
</evidence>
<dbReference type="Proteomes" id="UP000887540">
    <property type="component" value="Unplaced"/>
</dbReference>
<dbReference type="CDD" id="cd00063">
    <property type="entry name" value="FN3"/>
    <property type="match status" value="1"/>
</dbReference>
<dbReference type="PANTHER" id="PTHR12231:SF253">
    <property type="entry name" value="DPR-INTERACTING PROTEIN ETA, ISOFORM B-RELATED"/>
    <property type="match status" value="1"/>
</dbReference>
<dbReference type="InterPro" id="IPR007110">
    <property type="entry name" value="Ig-like_dom"/>
</dbReference>
<feature type="domain" description="Ig-like" evidence="6">
    <location>
        <begin position="304"/>
        <end position="397"/>
    </location>
</feature>
<evidence type="ECO:0000256" key="4">
    <source>
        <dbReference type="ARBA" id="ARBA00023319"/>
    </source>
</evidence>
<proteinExistence type="predicted"/>
<feature type="domain" description="Ig-like" evidence="6">
    <location>
        <begin position="119"/>
        <end position="206"/>
    </location>
</feature>
<evidence type="ECO:0000313" key="7">
    <source>
        <dbReference type="Proteomes" id="UP000887540"/>
    </source>
</evidence>
<organism evidence="7 8">
    <name type="scientific">Acrobeloides nanus</name>
    <dbReference type="NCBI Taxonomy" id="290746"/>
    <lineage>
        <taxon>Eukaryota</taxon>
        <taxon>Metazoa</taxon>
        <taxon>Ecdysozoa</taxon>
        <taxon>Nematoda</taxon>
        <taxon>Chromadorea</taxon>
        <taxon>Rhabditida</taxon>
        <taxon>Tylenchina</taxon>
        <taxon>Cephalobomorpha</taxon>
        <taxon>Cephaloboidea</taxon>
        <taxon>Cephalobidae</taxon>
        <taxon>Acrobeloides</taxon>
    </lineage>
</organism>
<dbReference type="InterPro" id="IPR013098">
    <property type="entry name" value="Ig_I-set"/>
</dbReference>
<dbReference type="SMART" id="SM00409">
    <property type="entry name" value="IG"/>
    <property type="match status" value="4"/>
</dbReference>
<dbReference type="Pfam" id="PF13927">
    <property type="entry name" value="Ig_3"/>
    <property type="match status" value="2"/>
</dbReference>
<feature type="domain" description="Ig-like" evidence="6">
    <location>
        <begin position="29"/>
        <end position="114"/>
    </location>
</feature>
<keyword evidence="4" id="KW-0393">Immunoglobulin domain</keyword>
<keyword evidence="5" id="KW-0812">Transmembrane</keyword>
<dbReference type="InterPro" id="IPR036116">
    <property type="entry name" value="FN3_sf"/>
</dbReference>
<keyword evidence="1" id="KW-0732">Signal</keyword>
<dbReference type="SMART" id="SM00408">
    <property type="entry name" value="IGc2"/>
    <property type="match status" value="4"/>
</dbReference>
<evidence type="ECO:0000256" key="5">
    <source>
        <dbReference type="SAM" id="Phobius"/>
    </source>
</evidence>
<reference evidence="8" key="1">
    <citation type="submission" date="2022-11" db="UniProtKB">
        <authorList>
            <consortium name="WormBaseParasite"/>
        </authorList>
    </citation>
    <scope>IDENTIFICATION</scope>
</reference>
<dbReference type="InterPro" id="IPR051170">
    <property type="entry name" value="Neural/epithelial_adhesion"/>
</dbReference>
<dbReference type="Pfam" id="PF07679">
    <property type="entry name" value="I-set"/>
    <property type="match status" value="2"/>
</dbReference>
<protein>
    <submittedName>
        <fullName evidence="8">Ig-like domain-containing protein</fullName>
    </submittedName>
</protein>
<dbReference type="InterPro" id="IPR003598">
    <property type="entry name" value="Ig_sub2"/>
</dbReference>
<dbReference type="InterPro" id="IPR003599">
    <property type="entry name" value="Ig_sub"/>
</dbReference>
<evidence type="ECO:0000313" key="8">
    <source>
        <dbReference type="WBParaSite" id="ACRNAN_scaffold9677.g13498.t1"/>
    </source>
</evidence>
<keyword evidence="5" id="KW-0472">Membrane</keyword>
<keyword evidence="5" id="KW-1133">Transmembrane helix</keyword>